<dbReference type="Proteomes" id="UP000243406">
    <property type="component" value="Unassembled WGS sequence"/>
</dbReference>
<evidence type="ECO:0000256" key="1">
    <source>
        <dbReference type="PROSITE-ProRule" id="PRU00339"/>
    </source>
</evidence>
<dbReference type="PROSITE" id="PS50005">
    <property type="entry name" value="TPR"/>
    <property type="match status" value="2"/>
</dbReference>
<name>A0A1T5C1N5_9FIRM</name>
<accession>A0A1T5C1N5</accession>
<protein>
    <submittedName>
        <fullName evidence="2">Tetratricopeptide repeat-containing protein</fullName>
    </submittedName>
</protein>
<dbReference type="Pfam" id="PF13181">
    <property type="entry name" value="TPR_8"/>
    <property type="match status" value="1"/>
</dbReference>
<feature type="repeat" description="TPR" evidence="1">
    <location>
        <begin position="291"/>
        <end position="324"/>
    </location>
</feature>
<dbReference type="Pfam" id="PF13432">
    <property type="entry name" value="TPR_16"/>
    <property type="match status" value="1"/>
</dbReference>
<dbReference type="EMBL" id="FUYN01000004">
    <property type="protein sequence ID" value="SKB53316.1"/>
    <property type="molecule type" value="Genomic_DNA"/>
</dbReference>
<organism evidence="2 3">
    <name type="scientific">Acetoanaerobium noterae</name>
    <dbReference type="NCBI Taxonomy" id="745369"/>
    <lineage>
        <taxon>Bacteria</taxon>
        <taxon>Bacillati</taxon>
        <taxon>Bacillota</taxon>
        <taxon>Clostridia</taxon>
        <taxon>Peptostreptococcales</taxon>
        <taxon>Filifactoraceae</taxon>
        <taxon>Acetoanaerobium</taxon>
    </lineage>
</organism>
<dbReference type="RefSeq" id="WP_079589767.1">
    <property type="nucleotide sequence ID" value="NZ_FUYN01000004.1"/>
</dbReference>
<keyword evidence="3" id="KW-1185">Reference proteome</keyword>
<sequence length="371" mass="42606">MNKSRIEKYLLEKTNKLVFITLDDIILKKIEGININKNIEVPVFSSVLIDMANSKKEGISTIDILSAMLFIQGIDPYFKYSKEYKAIITKLSSNPLALASSLAGDAYEKSNLIESLIFARGYLSMFEPEMNLYFNYALLCKEISEQALEDSKKVDFKLESEDCFNALVKLYPEFSKPYYYLAYFALQHGDLGTSKNCFEKAIELGLDDSLENDSKDNLVKINTTEKISLSSELIESEKYDEALAILEEIVDEDTSSYEAYFYLGYINRLKGEYESAIDYFEFAYKLDTSQPQLINEMALCFAFLGDLEQALELLEYAFELDSESIEILCNISMVYYNLENIEKAKYYINLAENIDPHDDIVQECIKLIYKA</sequence>
<dbReference type="InterPro" id="IPR011990">
    <property type="entry name" value="TPR-like_helical_dom_sf"/>
</dbReference>
<dbReference type="PANTHER" id="PTHR12558:SF13">
    <property type="entry name" value="CELL DIVISION CYCLE PROTEIN 27 HOMOLOG"/>
    <property type="match status" value="1"/>
</dbReference>
<dbReference type="SMART" id="SM00028">
    <property type="entry name" value="TPR"/>
    <property type="match status" value="4"/>
</dbReference>
<dbReference type="AlphaFoldDB" id="A0A1T5C1N5"/>
<feature type="repeat" description="TPR" evidence="1">
    <location>
        <begin position="257"/>
        <end position="290"/>
    </location>
</feature>
<proteinExistence type="predicted"/>
<dbReference type="InterPro" id="IPR019734">
    <property type="entry name" value="TPR_rpt"/>
</dbReference>
<reference evidence="3" key="1">
    <citation type="submission" date="2017-02" db="EMBL/GenBank/DDBJ databases">
        <authorList>
            <person name="Varghese N."/>
            <person name="Submissions S."/>
        </authorList>
    </citation>
    <scope>NUCLEOTIDE SEQUENCE [LARGE SCALE GENOMIC DNA]</scope>
    <source>
        <strain evidence="3">ATCC 35199</strain>
    </source>
</reference>
<evidence type="ECO:0000313" key="3">
    <source>
        <dbReference type="Proteomes" id="UP000243406"/>
    </source>
</evidence>
<dbReference type="Gene3D" id="1.25.40.10">
    <property type="entry name" value="Tetratricopeptide repeat domain"/>
    <property type="match status" value="2"/>
</dbReference>
<dbReference type="SUPFAM" id="SSF48452">
    <property type="entry name" value="TPR-like"/>
    <property type="match status" value="2"/>
</dbReference>
<evidence type="ECO:0000313" key="2">
    <source>
        <dbReference type="EMBL" id="SKB53316.1"/>
    </source>
</evidence>
<keyword evidence="1" id="KW-0802">TPR repeat</keyword>
<dbReference type="OrthoDB" id="358807at2"/>
<gene>
    <name evidence="2" type="ORF">SAMN02745120_1947</name>
</gene>
<dbReference type="PANTHER" id="PTHR12558">
    <property type="entry name" value="CELL DIVISION CYCLE 16,23,27"/>
    <property type="match status" value="1"/>
</dbReference>